<dbReference type="InterPro" id="IPR038479">
    <property type="entry name" value="Transthyretin-like_sf"/>
</dbReference>
<keyword evidence="3" id="KW-0964">Secreted</keyword>
<dbReference type="WBParaSite" id="jg20888">
    <property type="protein sequence ID" value="jg20888"/>
    <property type="gene ID" value="jg20888"/>
</dbReference>
<dbReference type="Gene3D" id="2.60.40.3330">
    <property type="match status" value="1"/>
</dbReference>
<dbReference type="InterPro" id="IPR036047">
    <property type="entry name" value="F-box-like_dom_sf"/>
</dbReference>
<dbReference type="CDD" id="cd09917">
    <property type="entry name" value="F-box_SF"/>
    <property type="match status" value="1"/>
</dbReference>
<dbReference type="GO" id="GO:0009986">
    <property type="term" value="C:cell surface"/>
    <property type="evidence" value="ECO:0007669"/>
    <property type="project" value="InterPro"/>
</dbReference>
<keyword evidence="6" id="KW-1185">Reference proteome</keyword>
<proteinExistence type="inferred from homology"/>
<evidence type="ECO:0000256" key="1">
    <source>
        <dbReference type="ARBA" id="ARBA00004613"/>
    </source>
</evidence>
<sequence>MVKKLLYWLDKVFTPSNAEHKVKKQRDPAEISYDVLLDIFPFLTRKQLCNAQLVNRHFSDTIDSSINTLHFIASMINDVRCRVDQPRNKHDGLLFKSVSNRELFLPLDGFVSMESLPQYVRLKTVELSCWLLDDRYMVILSSMRHCFNQSHFVLRYRPAVDSLKLVEKFFEEMLTPIFGNCSTYNIYEAPKYNDFKASSIAAYDDLKMKEKIYGFMPLSKTELFNRRKERGQILYKPERSPSPESTKRSGRPSTSEGEGPAVARYAKVVLMEKDIIVDSYMGTTFSDFTGHFVVSGWSYEMILAGGLDPYLKIEHNCGGKEGQIQKIDIDCCPIWLPLHEFQRSLGKITLGECIFTHRCAYTVYPSYTVHSLYTVNSGYTVNPGYTANSLYTVKPCYTAYSLYTVYPSYTVHSLYTVNSGYTVNPGYTANSLYTVKPATQPTLCIQSTLATQSTHYIQSALATQSTFYALYVLDRGQAF</sequence>
<keyword evidence="4" id="KW-0732">Signal</keyword>
<dbReference type="InterPro" id="IPR001534">
    <property type="entry name" value="Transthyretin-like"/>
</dbReference>
<evidence type="ECO:0000313" key="6">
    <source>
        <dbReference type="Proteomes" id="UP000887574"/>
    </source>
</evidence>
<feature type="region of interest" description="Disordered" evidence="5">
    <location>
        <begin position="234"/>
        <end position="259"/>
    </location>
</feature>
<dbReference type="AlphaFoldDB" id="A0A915DMC0"/>
<organism evidence="6 7">
    <name type="scientific">Ditylenchus dipsaci</name>
    <dbReference type="NCBI Taxonomy" id="166011"/>
    <lineage>
        <taxon>Eukaryota</taxon>
        <taxon>Metazoa</taxon>
        <taxon>Ecdysozoa</taxon>
        <taxon>Nematoda</taxon>
        <taxon>Chromadorea</taxon>
        <taxon>Rhabditida</taxon>
        <taxon>Tylenchina</taxon>
        <taxon>Tylenchomorpha</taxon>
        <taxon>Sphaerularioidea</taxon>
        <taxon>Anguinidae</taxon>
        <taxon>Anguininae</taxon>
        <taxon>Ditylenchus</taxon>
    </lineage>
</organism>
<comment type="subcellular location">
    <subcellularLocation>
        <location evidence="1">Secreted</location>
    </subcellularLocation>
</comment>
<evidence type="ECO:0000256" key="2">
    <source>
        <dbReference type="ARBA" id="ARBA00010112"/>
    </source>
</evidence>
<dbReference type="SUPFAM" id="SSF81383">
    <property type="entry name" value="F-box domain"/>
    <property type="match status" value="1"/>
</dbReference>
<feature type="compositionally biased region" description="Basic and acidic residues" evidence="5">
    <location>
        <begin position="236"/>
        <end position="247"/>
    </location>
</feature>
<evidence type="ECO:0000256" key="4">
    <source>
        <dbReference type="ARBA" id="ARBA00022729"/>
    </source>
</evidence>
<evidence type="ECO:0000256" key="3">
    <source>
        <dbReference type="ARBA" id="ARBA00022525"/>
    </source>
</evidence>
<name>A0A915DMC0_9BILA</name>
<accession>A0A915DMC0</accession>
<evidence type="ECO:0000313" key="7">
    <source>
        <dbReference type="WBParaSite" id="jg20888"/>
    </source>
</evidence>
<dbReference type="Pfam" id="PF01060">
    <property type="entry name" value="TTR-52"/>
    <property type="match status" value="1"/>
</dbReference>
<dbReference type="Proteomes" id="UP000887574">
    <property type="component" value="Unplaced"/>
</dbReference>
<evidence type="ECO:0000256" key="5">
    <source>
        <dbReference type="SAM" id="MobiDB-lite"/>
    </source>
</evidence>
<dbReference type="GO" id="GO:0005576">
    <property type="term" value="C:extracellular region"/>
    <property type="evidence" value="ECO:0007669"/>
    <property type="project" value="UniProtKB-SubCell"/>
</dbReference>
<comment type="similarity">
    <text evidence="2">Belongs to the nematode transthyretin-like family.</text>
</comment>
<reference evidence="7" key="1">
    <citation type="submission" date="2022-11" db="UniProtKB">
        <authorList>
            <consortium name="WormBaseParasite"/>
        </authorList>
    </citation>
    <scope>IDENTIFICATION</scope>
</reference>
<protein>
    <submittedName>
        <fullName evidence="7">F-box domain-containing protein</fullName>
    </submittedName>
</protein>